<dbReference type="PATRIC" id="fig|543877.4.peg.2088"/>
<evidence type="ECO:0000313" key="5">
    <source>
        <dbReference type="Proteomes" id="UP000037643"/>
    </source>
</evidence>
<dbReference type="Gene3D" id="3.30.2320.10">
    <property type="entry name" value="hypothetical protein PF0899 domain"/>
    <property type="match status" value="1"/>
</dbReference>
<feature type="region of interest" description="Disordered" evidence="2">
    <location>
        <begin position="1"/>
        <end position="20"/>
    </location>
</feature>
<evidence type="ECO:0000256" key="2">
    <source>
        <dbReference type="SAM" id="MobiDB-lite"/>
    </source>
</evidence>
<keyword evidence="5" id="KW-1185">Reference proteome</keyword>
<gene>
    <name evidence="4" type="ORF">AM2010_2055</name>
</gene>
<proteinExistence type="predicted"/>
<name>A0A0G3XAA5_9SPHN</name>
<evidence type="ECO:0000256" key="1">
    <source>
        <dbReference type="ARBA" id="ARBA00004328"/>
    </source>
</evidence>
<dbReference type="RefSeq" id="WP_047806997.1">
    <property type="nucleotide sequence ID" value="NZ_CP011805.1"/>
</dbReference>
<comment type="subcellular location">
    <subcellularLocation>
        <location evidence="1">Virion</location>
    </subcellularLocation>
</comment>
<evidence type="ECO:0000259" key="3">
    <source>
        <dbReference type="Pfam" id="PF05065"/>
    </source>
</evidence>
<dbReference type="SUPFAM" id="SSF56563">
    <property type="entry name" value="Major capsid protein gp5"/>
    <property type="match status" value="1"/>
</dbReference>
<dbReference type="Gene3D" id="3.30.2400.10">
    <property type="entry name" value="Major capsid protein gp5"/>
    <property type="match status" value="1"/>
</dbReference>
<feature type="domain" description="Phage capsid-like C-terminal" evidence="3">
    <location>
        <begin position="96"/>
        <end position="381"/>
    </location>
</feature>
<protein>
    <submittedName>
        <fullName evidence="4">Phage capsid protein</fullName>
    </submittedName>
</protein>
<reference evidence="4 5" key="1">
    <citation type="submission" date="2015-06" db="EMBL/GenBank/DDBJ databases">
        <authorList>
            <person name="Kim K.M."/>
        </authorList>
    </citation>
    <scope>NUCLEOTIDE SEQUENCE [LARGE SCALE GENOMIC DNA]</scope>
    <source>
        <strain evidence="4 5">KCTC 22370</strain>
    </source>
</reference>
<dbReference type="EMBL" id="CP011805">
    <property type="protein sequence ID" value="AKM08117.1"/>
    <property type="molecule type" value="Genomic_DNA"/>
</dbReference>
<dbReference type="Proteomes" id="UP000037643">
    <property type="component" value="Chromosome"/>
</dbReference>
<evidence type="ECO:0000313" key="4">
    <source>
        <dbReference type="EMBL" id="AKM08117.1"/>
    </source>
</evidence>
<dbReference type="NCBIfam" id="TIGR01554">
    <property type="entry name" value="major_cap_HK97"/>
    <property type="match status" value="1"/>
</dbReference>
<dbReference type="InterPro" id="IPR054612">
    <property type="entry name" value="Phage_capsid-like_C"/>
</dbReference>
<dbReference type="InterPro" id="IPR024455">
    <property type="entry name" value="Phage_capsid"/>
</dbReference>
<sequence length="384" mass="40200">MDMPVTTPASDTAADPLEESFDLLARQEKTESDVAALRGDVEEVKARVDRIGRAATRPALSGASASPEVKGFVEGYLRRGSTAEVKSLSTGVPADGGYAVPREIDAAIARELTAISPIRGIAQVVQTGSSGYRKLVSTGDTASGWVSETAARPETDTPQFAEIAPPTGELYANPAASQAMLDDAAFDVEAWLASEIGQEFARAEGAAFVNGTGTDQPQGFLAGPSATAGDGARAFGTLQYIGSGDAAGLGSEPELTLIVLVHTLKAGYRQGASFVMNSATLAEVRKLKTADGAFLWQPGMVEGQPDRLLGYPVVEAEDMPDIGAGACPIAFGNFRAGYLIAERSATQILRDPFTNKPFVHFYATRRVGGQVLDSNAIKLLKIEA</sequence>
<dbReference type="AlphaFoldDB" id="A0A0G3XAA5"/>
<dbReference type="STRING" id="543877.AM2010_2055"/>
<accession>A0A0G3XAA5</accession>
<organism evidence="4 5">
    <name type="scientific">Pelagerythrobacter marensis</name>
    <dbReference type="NCBI Taxonomy" id="543877"/>
    <lineage>
        <taxon>Bacteria</taxon>
        <taxon>Pseudomonadati</taxon>
        <taxon>Pseudomonadota</taxon>
        <taxon>Alphaproteobacteria</taxon>
        <taxon>Sphingomonadales</taxon>
        <taxon>Erythrobacteraceae</taxon>
        <taxon>Pelagerythrobacter</taxon>
    </lineage>
</organism>
<dbReference type="Pfam" id="PF05065">
    <property type="entry name" value="Phage_capsid"/>
    <property type="match status" value="1"/>
</dbReference>
<dbReference type="KEGG" id="amx:AM2010_2055"/>